<feature type="domain" description="GYF" evidence="4">
    <location>
        <begin position="76"/>
        <end position="111"/>
    </location>
</feature>
<dbReference type="Pfam" id="PF14237">
    <property type="entry name" value="GYF_2"/>
    <property type="match status" value="1"/>
</dbReference>
<feature type="region of interest" description="Disordered" evidence="1">
    <location>
        <begin position="160"/>
        <end position="207"/>
    </location>
</feature>
<evidence type="ECO:0000259" key="4">
    <source>
        <dbReference type="Pfam" id="PF14237"/>
    </source>
</evidence>
<keyword evidence="2" id="KW-0472">Membrane</keyword>
<reference evidence="5 6" key="1">
    <citation type="submission" date="2015-09" db="EMBL/GenBank/DDBJ databases">
        <title>Sorangium comparison.</title>
        <authorList>
            <person name="Zaburannyi N."/>
            <person name="Bunk B."/>
            <person name="Overmann J."/>
            <person name="Mueller R."/>
        </authorList>
    </citation>
    <scope>NUCLEOTIDE SEQUENCE [LARGE SCALE GENOMIC DNA]</scope>
    <source>
        <strain evidence="5 6">So ceGT47</strain>
    </source>
</reference>
<dbReference type="OrthoDB" id="198456at2"/>
<evidence type="ECO:0008006" key="7">
    <source>
        <dbReference type="Google" id="ProtNLM"/>
    </source>
</evidence>
<feature type="compositionally biased region" description="Low complexity" evidence="1">
    <location>
        <begin position="379"/>
        <end position="419"/>
    </location>
</feature>
<evidence type="ECO:0000256" key="2">
    <source>
        <dbReference type="SAM" id="Phobius"/>
    </source>
</evidence>
<feature type="compositionally biased region" description="Low complexity" evidence="1">
    <location>
        <begin position="354"/>
        <end position="364"/>
    </location>
</feature>
<feature type="region of interest" description="Disordered" evidence="1">
    <location>
        <begin position="338"/>
        <end position="364"/>
    </location>
</feature>
<keyword evidence="2" id="KW-0812">Transmembrane</keyword>
<keyword evidence="2" id="KW-1133">Transmembrane helix</keyword>
<feature type="transmembrane region" description="Helical" evidence="2">
    <location>
        <begin position="300"/>
        <end position="320"/>
    </location>
</feature>
<dbReference type="EMBL" id="CP012670">
    <property type="protein sequence ID" value="AUX22186.1"/>
    <property type="molecule type" value="Genomic_DNA"/>
</dbReference>
<dbReference type="InterPro" id="IPR025640">
    <property type="entry name" value="GYF_2"/>
</dbReference>
<dbReference type="Pfam" id="PF13717">
    <property type="entry name" value="Zn_ribbon_4"/>
    <property type="match status" value="1"/>
</dbReference>
<feature type="region of interest" description="Disordered" evidence="1">
    <location>
        <begin position="379"/>
        <end position="421"/>
    </location>
</feature>
<organism evidence="5 6">
    <name type="scientific">Sorangium cellulosum</name>
    <name type="common">Polyangium cellulosum</name>
    <dbReference type="NCBI Taxonomy" id="56"/>
    <lineage>
        <taxon>Bacteria</taxon>
        <taxon>Pseudomonadati</taxon>
        <taxon>Myxococcota</taxon>
        <taxon>Polyangia</taxon>
        <taxon>Polyangiales</taxon>
        <taxon>Polyangiaceae</taxon>
        <taxon>Sorangium</taxon>
    </lineage>
</organism>
<evidence type="ECO:0000313" key="5">
    <source>
        <dbReference type="EMBL" id="AUX22186.1"/>
    </source>
</evidence>
<dbReference type="NCBIfam" id="TIGR02098">
    <property type="entry name" value="MJ0042_CXXC"/>
    <property type="match status" value="1"/>
</dbReference>
<evidence type="ECO:0000313" key="6">
    <source>
        <dbReference type="Proteomes" id="UP000295781"/>
    </source>
</evidence>
<sequence length="441" mass="42736">MKITCQSCQSKYTVSDEKVQGRTVKIKCRKCGATILVNSSGVTTNGGPADPVSGTSVPNDGTTYLVNVADGDQRSMTVAEIVASYQAGAINAETYIWADGMADWQPLGQVDTIVAALHAGSAPVSAAAHEAPPVQSVPSGGAAVSQPSAGVEAVAAAAPRAAAVRRDPARPTQDLFGGGSGPEAQRPSSDDVATSAPLFKSGAAPGQRDENSMLFSLSALTAKAGPAPARASAAVSEDSGLIDLKALAAGSGVTAPSPVASIVANDGGLFQLSAPIVTAAPAPSVAPTTYEAPPKNRAPLIIGAGIAIAGLAIAGVFLLVKGGGEAPAPAVVENATPTAAAPATTTPPEPEPAPAATAAATAEPVASASASASASAAPSAAPAAAAPRARPSRPASGGGAATKAQQPAAAPAQAAPAPKRGSCGCAPNDLMCAMKCSAKGK</sequence>
<gene>
    <name evidence="5" type="ORF">SOCEGT47_026870</name>
</gene>
<dbReference type="Proteomes" id="UP000295781">
    <property type="component" value="Chromosome"/>
</dbReference>
<dbReference type="RefSeq" id="WP_129347391.1">
    <property type="nucleotide sequence ID" value="NZ_CP012670.1"/>
</dbReference>
<accession>A0A4P2PZY6</accession>
<name>A0A4P2PZY6_SORCE</name>
<dbReference type="AlphaFoldDB" id="A0A4P2PZY6"/>
<feature type="domain" description="Zinc finger/thioredoxin putative" evidence="3">
    <location>
        <begin position="1"/>
        <end position="35"/>
    </location>
</feature>
<evidence type="ECO:0000259" key="3">
    <source>
        <dbReference type="Pfam" id="PF13717"/>
    </source>
</evidence>
<proteinExistence type="predicted"/>
<evidence type="ECO:0000256" key="1">
    <source>
        <dbReference type="SAM" id="MobiDB-lite"/>
    </source>
</evidence>
<dbReference type="InterPro" id="IPR011723">
    <property type="entry name" value="Znf/thioredoxin_put"/>
</dbReference>
<protein>
    <recommendedName>
        <fullName evidence="7">DUF4339 domain-containing protein</fullName>
    </recommendedName>
</protein>